<name>A0A4Y7SDG2_COPMI</name>
<dbReference type="EMBL" id="QPFP01000173">
    <property type="protein sequence ID" value="TEB19791.1"/>
    <property type="molecule type" value="Genomic_DNA"/>
</dbReference>
<organism evidence="1 2">
    <name type="scientific">Coprinellus micaceus</name>
    <name type="common">Glistening ink-cap mushroom</name>
    <name type="synonym">Coprinus micaceus</name>
    <dbReference type="NCBI Taxonomy" id="71717"/>
    <lineage>
        <taxon>Eukaryota</taxon>
        <taxon>Fungi</taxon>
        <taxon>Dikarya</taxon>
        <taxon>Basidiomycota</taxon>
        <taxon>Agaricomycotina</taxon>
        <taxon>Agaricomycetes</taxon>
        <taxon>Agaricomycetidae</taxon>
        <taxon>Agaricales</taxon>
        <taxon>Agaricineae</taxon>
        <taxon>Psathyrellaceae</taxon>
        <taxon>Coprinellus</taxon>
    </lineage>
</organism>
<keyword evidence="2" id="KW-1185">Reference proteome</keyword>
<evidence type="ECO:0000313" key="2">
    <source>
        <dbReference type="Proteomes" id="UP000298030"/>
    </source>
</evidence>
<proteinExistence type="predicted"/>
<protein>
    <submittedName>
        <fullName evidence="1">Uncharacterized protein</fullName>
    </submittedName>
</protein>
<accession>A0A4Y7SDG2</accession>
<evidence type="ECO:0000313" key="1">
    <source>
        <dbReference type="EMBL" id="TEB19791.1"/>
    </source>
</evidence>
<comment type="caution">
    <text evidence="1">The sequence shown here is derived from an EMBL/GenBank/DDBJ whole genome shotgun (WGS) entry which is preliminary data.</text>
</comment>
<dbReference type="AlphaFoldDB" id="A0A4Y7SDG2"/>
<sequence length="123" mass="13833">MRWMDSCSSRRSSPKRFGSSHHQWCRVATQLSTPEGFLSSCAGVAPHSPRPQRLKIDTFDSSLLFSLLIRPSISFNLTMNPAPSYASDRIRTTDECSGVIYDIRPYTYTIAFIYFATVATAMP</sequence>
<reference evidence="1 2" key="1">
    <citation type="journal article" date="2019" name="Nat. Ecol. Evol.">
        <title>Megaphylogeny resolves global patterns of mushroom evolution.</title>
        <authorList>
            <person name="Varga T."/>
            <person name="Krizsan K."/>
            <person name="Foldi C."/>
            <person name="Dima B."/>
            <person name="Sanchez-Garcia M."/>
            <person name="Sanchez-Ramirez S."/>
            <person name="Szollosi G.J."/>
            <person name="Szarkandi J.G."/>
            <person name="Papp V."/>
            <person name="Albert L."/>
            <person name="Andreopoulos W."/>
            <person name="Angelini C."/>
            <person name="Antonin V."/>
            <person name="Barry K.W."/>
            <person name="Bougher N.L."/>
            <person name="Buchanan P."/>
            <person name="Buyck B."/>
            <person name="Bense V."/>
            <person name="Catcheside P."/>
            <person name="Chovatia M."/>
            <person name="Cooper J."/>
            <person name="Damon W."/>
            <person name="Desjardin D."/>
            <person name="Finy P."/>
            <person name="Geml J."/>
            <person name="Haridas S."/>
            <person name="Hughes K."/>
            <person name="Justo A."/>
            <person name="Karasinski D."/>
            <person name="Kautmanova I."/>
            <person name="Kiss B."/>
            <person name="Kocsube S."/>
            <person name="Kotiranta H."/>
            <person name="LaButti K.M."/>
            <person name="Lechner B.E."/>
            <person name="Liimatainen K."/>
            <person name="Lipzen A."/>
            <person name="Lukacs Z."/>
            <person name="Mihaltcheva S."/>
            <person name="Morgado L.N."/>
            <person name="Niskanen T."/>
            <person name="Noordeloos M.E."/>
            <person name="Ohm R.A."/>
            <person name="Ortiz-Santana B."/>
            <person name="Ovrebo C."/>
            <person name="Racz N."/>
            <person name="Riley R."/>
            <person name="Savchenko A."/>
            <person name="Shiryaev A."/>
            <person name="Soop K."/>
            <person name="Spirin V."/>
            <person name="Szebenyi C."/>
            <person name="Tomsovsky M."/>
            <person name="Tulloss R.E."/>
            <person name="Uehling J."/>
            <person name="Grigoriev I.V."/>
            <person name="Vagvolgyi C."/>
            <person name="Papp T."/>
            <person name="Martin F.M."/>
            <person name="Miettinen O."/>
            <person name="Hibbett D.S."/>
            <person name="Nagy L.G."/>
        </authorList>
    </citation>
    <scope>NUCLEOTIDE SEQUENCE [LARGE SCALE GENOMIC DNA]</scope>
    <source>
        <strain evidence="1 2">FP101781</strain>
    </source>
</reference>
<gene>
    <name evidence="1" type="ORF">FA13DRAFT_1743947</name>
</gene>
<dbReference type="Proteomes" id="UP000298030">
    <property type="component" value="Unassembled WGS sequence"/>
</dbReference>